<comment type="caution">
    <text evidence="2">The sequence shown here is derived from an EMBL/GenBank/DDBJ whole genome shotgun (WGS) entry which is preliminary data.</text>
</comment>
<dbReference type="EMBL" id="JAVRQU010000007">
    <property type="protein sequence ID" value="KAK5700992.1"/>
    <property type="molecule type" value="Genomic_DNA"/>
</dbReference>
<sequence length="115" mass="12664">MKIAAISTLLFAAAAMADSDEDRCRHRKGGGHTVTAIKNFCGKTDMVVPSQYAQNGKWKNNAHAFISGNCSPAQWVPQYWCEKQFLAMCANGPWTENAMSQRFGNNGCQTFALNK</sequence>
<keyword evidence="1" id="KW-0732">Signal</keyword>
<name>A0AAN7WCE7_9PEZI</name>
<dbReference type="AlphaFoldDB" id="A0AAN7WCE7"/>
<reference evidence="2" key="1">
    <citation type="submission" date="2023-08" db="EMBL/GenBank/DDBJ databases">
        <title>Black Yeasts Isolated from many extreme environments.</title>
        <authorList>
            <person name="Coleine C."/>
            <person name="Stajich J.E."/>
            <person name="Selbmann L."/>
        </authorList>
    </citation>
    <scope>NUCLEOTIDE SEQUENCE</scope>
    <source>
        <strain evidence="2">CCFEE 5810</strain>
    </source>
</reference>
<evidence type="ECO:0000313" key="3">
    <source>
        <dbReference type="Proteomes" id="UP001310594"/>
    </source>
</evidence>
<accession>A0AAN7WCE7</accession>
<evidence type="ECO:0000313" key="2">
    <source>
        <dbReference type="EMBL" id="KAK5700992.1"/>
    </source>
</evidence>
<proteinExistence type="predicted"/>
<feature type="chain" id="PRO_5042989778" evidence="1">
    <location>
        <begin position="20"/>
        <end position="115"/>
    </location>
</feature>
<organism evidence="2 3">
    <name type="scientific">Elasticomyces elasticus</name>
    <dbReference type="NCBI Taxonomy" id="574655"/>
    <lineage>
        <taxon>Eukaryota</taxon>
        <taxon>Fungi</taxon>
        <taxon>Dikarya</taxon>
        <taxon>Ascomycota</taxon>
        <taxon>Pezizomycotina</taxon>
        <taxon>Dothideomycetes</taxon>
        <taxon>Dothideomycetidae</taxon>
        <taxon>Mycosphaerellales</taxon>
        <taxon>Teratosphaeriaceae</taxon>
        <taxon>Elasticomyces</taxon>
    </lineage>
</organism>
<protein>
    <submittedName>
        <fullName evidence="2">Uncharacterized protein</fullName>
    </submittedName>
</protein>
<dbReference type="Proteomes" id="UP001310594">
    <property type="component" value="Unassembled WGS sequence"/>
</dbReference>
<feature type="signal peptide" evidence="1">
    <location>
        <begin position="1"/>
        <end position="19"/>
    </location>
</feature>
<gene>
    <name evidence="2" type="ORF">LTR97_005511</name>
</gene>
<evidence type="ECO:0000256" key="1">
    <source>
        <dbReference type="SAM" id="SignalP"/>
    </source>
</evidence>